<dbReference type="InterPro" id="IPR035940">
    <property type="entry name" value="CAP_sf"/>
</dbReference>
<dbReference type="SUPFAM" id="SSF55797">
    <property type="entry name" value="PR-1-like"/>
    <property type="match status" value="1"/>
</dbReference>
<evidence type="ECO:0000259" key="1">
    <source>
        <dbReference type="SMART" id="SM00198"/>
    </source>
</evidence>
<accession>A0ABQ5Z2M5</accession>
<keyword evidence="3" id="KW-1185">Reference proteome</keyword>
<organism evidence="2 3">
    <name type="scientific">Sphingomonas astaxanthinifaciens DSM 22298</name>
    <dbReference type="NCBI Taxonomy" id="1123267"/>
    <lineage>
        <taxon>Bacteria</taxon>
        <taxon>Pseudomonadati</taxon>
        <taxon>Pseudomonadota</taxon>
        <taxon>Alphaproteobacteria</taxon>
        <taxon>Sphingomonadales</taxon>
        <taxon>Sphingomonadaceae</taxon>
        <taxon>Sphingomonas</taxon>
    </lineage>
</organism>
<proteinExistence type="predicted"/>
<dbReference type="SMART" id="SM00198">
    <property type="entry name" value="SCP"/>
    <property type="match status" value="1"/>
</dbReference>
<dbReference type="PANTHER" id="PTHR10334">
    <property type="entry name" value="CYSTEINE-RICH SECRETORY PROTEIN-RELATED"/>
    <property type="match status" value="1"/>
</dbReference>
<dbReference type="Pfam" id="PF00188">
    <property type="entry name" value="CAP"/>
    <property type="match status" value="1"/>
</dbReference>
<comment type="caution">
    <text evidence="2">The sequence shown here is derived from an EMBL/GenBank/DDBJ whole genome shotgun (WGS) entry which is preliminary data.</text>
</comment>
<protein>
    <recommendedName>
        <fullName evidence="1">SCP domain-containing protein</fullName>
    </recommendedName>
</protein>
<dbReference type="InterPro" id="IPR001283">
    <property type="entry name" value="CRISP-related"/>
</dbReference>
<dbReference type="EMBL" id="BSOO01000005">
    <property type="protein sequence ID" value="GLR47023.1"/>
    <property type="molecule type" value="Genomic_DNA"/>
</dbReference>
<dbReference type="RefSeq" id="WP_029942226.1">
    <property type="nucleotide sequence ID" value="NZ_BSOO01000005.1"/>
</dbReference>
<dbReference type="PRINTS" id="PR00837">
    <property type="entry name" value="V5TPXLIKE"/>
</dbReference>
<dbReference type="Proteomes" id="UP001156703">
    <property type="component" value="Unassembled WGS sequence"/>
</dbReference>
<reference evidence="3" key="1">
    <citation type="journal article" date="2019" name="Int. J. Syst. Evol. Microbiol.">
        <title>The Global Catalogue of Microorganisms (GCM) 10K type strain sequencing project: providing services to taxonomists for standard genome sequencing and annotation.</title>
        <authorList>
            <consortium name="The Broad Institute Genomics Platform"/>
            <consortium name="The Broad Institute Genome Sequencing Center for Infectious Disease"/>
            <person name="Wu L."/>
            <person name="Ma J."/>
        </authorList>
    </citation>
    <scope>NUCLEOTIDE SEQUENCE [LARGE SCALE GENOMIC DNA]</scope>
    <source>
        <strain evidence="3">NBRC 102146</strain>
    </source>
</reference>
<gene>
    <name evidence="2" type="ORF">GCM10007925_07340</name>
</gene>
<evidence type="ECO:0000313" key="3">
    <source>
        <dbReference type="Proteomes" id="UP001156703"/>
    </source>
</evidence>
<name>A0ABQ5Z2M5_9SPHN</name>
<evidence type="ECO:0000313" key="2">
    <source>
        <dbReference type="EMBL" id="GLR47023.1"/>
    </source>
</evidence>
<dbReference type="Gene3D" id="3.40.33.10">
    <property type="entry name" value="CAP"/>
    <property type="match status" value="1"/>
</dbReference>
<sequence length="168" mass="18483">MVLGLALAVAASAVTPALPPRQTDGLAQRLLAVHNQARAEVGAPPLVWDEELARSAASYGPRLAAIGRLVHSPREERPGQRENLAMDLDWRGTPESLATMWVDEKKIFTPGLFPAVTRTGRWEDVAHYTQMIWKGTTHVGCAIHDENGWRYLICRYSPPGNKDGKPVP</sequence>
<dbReference type="InterPro" id="IPR014044">
    <property type="entry name" value="CAP_dom"/>
</dbReference>
<dbReference type="InterPro" id="IPR002413">
    <property type="entry name" value="V5_allergen-like"/>
</dbReference>
<dbReference type="PRINTS" id="PR00838">
    <property type="entry name" value="V5ALLERGEN"/>
</dbReference>
<feature type="domain" description="SCP" evidence="1">
    <location>
        <begin position="25"/>
        <end position="164"/>
    </location>
</feature>